<evidence type="ECO:0000313" key="9">
    <source>
        <dbReference type="EMBL" id="AKV02761.1"/>
    </source>
</evidence>
<dbReference type="Pfam" id="PF02416">
    <property type="entry name" value="TatA_B_E"/>
    <property type="match status" value="1"/>
</dbReference>
<keyword evidence="2" id="KW-0813">Transport</keyword>
<proteinExistence type="predicted"/>
<keyword evidence="5" id="KW-1133">Transmembrane helix</keyword>
<keyword evidence="10" id="KW-1185">Reference proteome</keyword>
<keyword evidence="3" id="KW-0812">Transmembrane</keyword>
<evidence type="ECO:0000256" key="2">
    <source>
        <dbReference type="ARBA" id="ARBA00022448"/>
    </source>
</evidence>
<reference evidence="9 10" key="1">
    <citation type="submission" date="2015-08" db="EMBL/GenBank/DDBJ databases">
        <authorList>
            <person name="Babu N.S."/>
            <person name="Beckwith C.J."/>
            <person name="Beseler K.G."/>
            <person name="Brison A."/>
            <person name="Carone J.V."/>
            <person name="Caskin T.P."/>
            <person name="Diamond M."/>
            <person name="Durham M.E."/>
            <person name="Foxe J.M."/>
            <person name="Go M."/>
            <person name="Henderson B.A."/>
            <person name="Jones I.B."/>
            <person name="McGettigan J.A."/>
            <person name="Micheletti S.J."/>
            <person name="Nasrallah M.E."/>
            <person name="Ortiz D."/>
            <person name="Piller C.R."/>
            <person name="Privatt S.R."/>
            <person name="Schneider S.L."/>
            <person name="Sharp S."/>
            <person name="Smith T.C."/>
            <person name="Stanton J.D."/>
            <person name="Ullery H.E."/>
            <person name="Wilson R.J."/>
            <person name="Serrano M.G."/>
            <person name="Buck G."/>
            <person name="Lee V."/>
            <person name="Wang Y."/>
            <person name="Carvalho R."/>
            <person name="Voegtly L."/>
            <person name="Shi R."/>
            <person name="Duckworth R."/>
            <person name="Johnson A."/>
            <person name="Loviza R."/>
            <person name="Walstead R."/>
            <person name="Shah Z."/>
            <person name="Kiflezghi M."/>
            <person name="Wade K."/>
            <person name="Ball S.L."/>
            <person name="Bradley K.W."/>
            <person name="Asai D.J."/>
            <person name="Bowman C.A."/>
            <person name="Russell D.A."/>
            <person name="Pope W.H."/>
            <person name="Jacobs-Sera D."/>
            <person name="Hendrix R.W."/>
            <person name="Hatfull G.F."/>
        </authorList>
    </citation>
    <scope>NUCLEOTIDE SEQUENCE [LARGE SCALE GENOMIC DNA]</scope>
    <source>
        <strain evidence="9 10">DSM 27648</strain>
    </source>
</reference>
<keyword evidence="6" id="KW-0811">Translocation</keyword>
<dbReference type="Proteomes" id="UP000064967">
    <property type="component" value="Chromosome"/>
</dbReference>
<evidence type="ECO:0000313" key="10">
    <source>
        <dbReference type="Proteomes" id="UP000064967"/>
    </source>
</evidence>
<feature type="compositionally biased region" description="Basic and acidic residues" evidence="8">
    <location>
        <begin position="202"/>
        <end position="213"/>
    </location>
</feature>
<evidence type="ECO:0000256" key="3">
    <source>
        <dbReference type="ARBA" id="ARBA00022692"/>
    </source>
</evidence>
<keyword evidence="7" id="KW-0472">Membrane</keyword>
<dbReference type="STRING" id="1391654.AKJ09_09424"/>
<evidence type="ECO:0000256" key="1">
    <source>
        <dbReference type="ARBA" id="ARBA00004167"/>
    </source>
</evidence>
<dbReference type="EMBL" id="CP012333">
    <property type="protein sequence ID" value="AKV02761.1"/>
    <property type="molecule type" value="Genomic_DNA"/>
</dbReference>
<comment type="subcellular location">
    <subcellularLocation>
        <location evidence="1">Membrane</location>
        <topology evidence="1">Single-pass membrane protein</topology>
    </subcellularLocation>
</comment>
<dbReference type="KEGG" id="llu:AKJ09_09424"/>
<evidence type="ECO:0000256" key="6">
    <source>
        <dbReference type="ARBA" id="ARBA00023010"/>
    </source>
</evidence>
<name>A0A0K1QAF1_9BACT</name>
<keyword evidence="4" id="KW-0653">Protein transport</keyword>
<dbReference type="AlphaFoldDB" id="A0A0K1QAF1"/>
<evidence type="ECO:0000256" key="8">
    <source>
        <dbReference type="SAM" id="MobiDB-lite"/>
    </source>
</evidence>
<evidence type="ECO:0000256" key="5">
    <source>
        <dbReference type="ARBA" id="ARBA00022989"/>
    </source>
</evidence>
<evidence type="ECO:0000256" key="4">
    <source>
        <dbReference type="ARBA" id="ARBA00022927"/>
    </source>
</evidence>
<protein>
    <submittedName>
        <fullName evidence="9">Twin-arginine translocation protein TatB</fullName>
    </submittedName>
</protein>
<gene>
    <name evidence="9" type="ORF">AKJ09_09424</name>
</gene>
<feature type="region of interest" description="Disordered" evidence="8">
    <location>
        <begin position="157"/>
        <end position="213"/>
    </location>
</feature>
<dbReference type="Gene3D" id="1.20.5.3310">
    <property type="match status" value="1"/>
</dbReference>
<dbReference type="InterPro" id="IPR003369">
    <property type="entry name" value="TatA/B/E"/>
</dbReference>
<organism evidence="9 10">
    <name type="scientific">Labilithrix luteola</name>
    <dbReference type="NCBI Taxonomy" id="1391654"/>
    <lineage>
        <taxon>Bacteria</taxon>
        <taxon>Pseudomonadati</taxon>
        <taxon>Myxococcota</taxon>
        <taxon>Polyangia</taxon>
        <taxon>Polyangiales</taxon>
        <taxon>Labilitrichaceae</taxon>
        <taxon>Labilithrix</taxon>
    </lineage>
</organism>
<feature type="compositionally biased region" description="Low complexity" evidence="8">
    <location>
        <begin position="84"/>
        <end position="105"/>
    </location>
</feature>
<sequence>MVIVVALVVIGPKDLPKMLRKLGQMAGKLRRMASELRAQSGIDEALRSEGLADDIAEIRKLARGELDAVQKAATLDMTGLTNPSRSSSSSSSSNGSSSSYGSSTSFDEDLVVARDREYPRDGADSFGALPDNAIIYAEGLPKSPLARDPLYVVGDANAELPPEPVKTPPETEAASASSDEPPKPVPYGGSDEEEASTSSSDLAKHDRPEAEAH</sequence>
<accession>A0A0K1QAF1</accession>
<feature type="region of interest" description="Disordered" evidence="8">
    <location>
        <begin position="77"/>
        <end position="106"/>
    </location>
</feature>
<evidence type="ECO:0000256" key="7">
    <source>
        <dbReference type="ARBA" id="ARBA00023136"/>
    </source>
</evidence>
<dbReference type="PATRIC" id="fig|1391654.3.peg.9550"/>